<dbReference type="InterPro" id="IPR050237">
    <property type="entry name" value="ATP-dep_AMP-bd_enzyme"/>
</dbReference>
<accession>A0A8H6VHB3</accession>
<feature type="domain" description="AMP-dependent synthetase/ligase" evidence="1">
    <location>
        <begin position="25"/>
        <end position="426"/>
    </location>
</feature>
<dbReference type="Gene3D" id="3.40.50.12780">
    <property type="entry name" value="N-terminal domain of ligase-like"/>
    <property type="match status" value="1"/>
</dbReference>
<dbReference type="Gene3D" id="3.30.300.30">
    <property type="match status" value="1"/>
</dbReference>
<dbReference type="EMBL" id="JABCIY010000148">
    <property type="protein sequence ID" value="KAF7192388.1"/>
    <property type="molecule type" value="Genomic_DNA"/>
</dbReference>
<protein>
    <submittedName>
        <fullName evidence="2">Acyl-CoA ligase SID4</fullName>
    </submittedName>
</protein>
<dbReference type="InterPro" id="IPR020845">
    <property type="entry name" value="AMP-binding_CS"/>
</dbReference>
<sequence>MIFKMALSESVGEQDFEADHLWNLFSKQVSNDPDKTAIIKLWKPEKDSAPEHKPTTLTFRQLHGAATTMAVVLNEHGVGKGDFVNVCMENRIEYVVAIWAVFRLGAILVPISLTMLDAPKELEHMLKAARPAAMIVNSVDAAALISELFCGKQPKHQNGLRDQLGGFGILTPTDGQYTPYSAWPFTCEETRTGNRGRLPESVLSPDDDGLLMFTSGSTSLPKGCLHTHRSFAWGSHSFSKLQHMGPNSRMVAHRALFHAFALGNAIGMTLSGGALVLPTSRDFEPGATIHAITEGQCTHMIGPPAMITALVEHPNLPTGGLPSLRSIELGGNLVAPAVIATCKQRLKAQIATASYGMTETCGLLAHDQDKLDDTFGTGDQVAVPVGKPIPGISVKICDPDSDNAEVVQRGTDGELHVTGEVTYRKYIGGTGDPTYLDSDGRRWIKTGDQANMDSDGNITIVGRYKDVIIREADNLVPARIAGTIEQLDSVDESMVVPIPNGPAGQLPVAVVKHKLEAAALDNEEIQYHVATSMGEEQTPVRVLSLSNDLSMDSWPTNGAGKPDKKALTEAVRQHLTV</sequence>
<dbReference type="Pfam" id="PF00501">
    <property type="entry name" value="AMP-binding"/>
    <property type="match status" value="1"/>
</dbReference>
<dbReference type="OrthoDB" id="10253869at2759"/>
<dbReference type="SUPFAM" id="SSF56801">
    <property type="entry name" value="Acetyl-CoA synthetase-like"/>
    <property type="match status" value="1"/>
</dbReference>
<dbReference type="CDD" id="cd04433">
    <property type="entry name" value="AFD_class_I"/>
    <property type="match status" value="1"/>
</dbReference>
<dbReference type="AlphaFoldDB" id="A0A8H6VHB3"/>
<dbReference type="Proteomes" id="UP000660729">
    <property type="component" value="Unassembled WGS sequence"/>
</dbReference>
<keyword evidence="2" id="KW-0436">Ligase</keyword>
<gene>
    <name evidence="2" type="ORF">HII31_06420</name>
</gene>
<evidence type="ECO:0000313" key="2">
    <source>
        <dbReference type="EMBL" id="KAF7192388.1"/>
    </source>
</evidence>
<dbReference type="PANTHER" id="PTHR43767:SF1">
    <property type="entry name" value="NONRIBOSOMAL PEPTIDE SYNTHASE PES1 (EUROFUNG)-RELATED"/>
    <property type="match status" value="1"/>
</dbReference>
<evidence type="ECO:0000259" key="1">
    <source>
        <dbReference type="Pfam" id="PF00501"/>
    </source>
</evidence>
<reference evidence="2" key="1">
    <citation type="submission" date="2020-04" db="EMBL/GenBank/DDBJ databases">
        <title>Draft genome resource of the tomato pathogen Pseudocercospora fuligena.</title>
        <authorList>
            <person name="Zaccaron A."/>
        </authorList>
    </citation>
    <scope>NUCLEOTIDE SEQUENCE</scope>
    <source>
        <strain evidence="2">PF001</strain>
    </source>
</reference>
<dbReference type="InterPro" id="IPR042099">
    <property type="entry name" value="ANL_N_sf"/>
</dbReference>
<evidence type="ECO:0000313" key="3">
    <source>
        <dbReference type="Proteomes" id="UP000660729"/>
    </source>
</evidence>
<keyword evidence="3" id="KW-1185">Reference proteome</keyword>
<proteinExistence type="predicted"/>
<dbReference type="PANTHER" id="PTHR43767">
    <property type="entry name" value="LONG-CHAIN-FATTY-ACID--COA LIGASE"/>
    <property type="match status" value="1"/>
</dbReference>
<comment type="caution">
    <text evidence="2">The sequence shown here is derived from an EMBL/GenBank/DDBJ whole genome shotgun (WGS) entry which is preliminary data.</text>
</comment>
<dbReference type="GO" id="GO:0016878">
    <property type="term" value="F:acid-thiol ligase activity"/>
    <property type="evidence" value="ECO:0007669"/>
    <property type="project" value="UniProtKB-ARBA"/>
</dbReference>
<name>A0A8H6VHB3_9PEZI</name>
<organism evidence="2 3">
    <name type="scientific">Pseudocercospora fuligena</name>
    <dbReference type="NCBI Taxonomy" id="685502"/>
    <lineage>
        <taxon>Eukaryota</taxon>
        <taxon>Fungi</taxon>
        <taxon>Dikarya</taxon>
        <taxon>Ascomycota</taxon>
        <taxon>Pezizomycotina</taxon>
        <taxon>Dothideomycetes</taxon>
        <taxon>Dothideomycetidae</taxon>
        <taxon>Mycosphaerellales</taxon>
        <taxon>Mycosphaerellaceae</taxon>
        <taxon>Pseudocercospora</taxon>
    </lineage>
</organism>
<dbReference type="InterPro" id="IPR000873">
    <property type="entry name" value="AMP-dep_synth/lig_dom"/>
</dbReference>
<dbReference type="PROSITE" id="PS00455">
    <property type="entry name" value="AMP_BINDING"/>
    <property type="match status" value="1"/>
</dbReference>
<dbReference type="InterPro" id="IPR045851">
    <property type="entry name" value="AMP-bd_C_sf"/>
</dbReference>